<evidence type="ECO:0000256" key="2">
    <source>
        <dbReference type="SAM" id="MobiDB-lite"/>
    </source>
</evidence>
<feature type="region of interest" description="Disordered" evidence="2">
    <location>
        <begin position="778"/>
        <end position="823"/>
    </location>
</feature>
<dbReference type="OrthoDB" id="5362656at2759"/>
<name>A0A1Y1Z300_9PLEO</name>
<feature type="compositionally biased region" description="Polar residues" evidence="2">
    <location>
        <begin position="782"/>
        <end position="802"/>
    </location>
</feature>
<organism evidence="4 5">
    <name type="scientific">Clohesyomyces aquaticus</name>
    <dbReference type="NCBI Taxonomy" id="1231657"/>
    <lineage>
        <taxon>Eukaryota</taxon>
        <taxon>Fungi</taxon>
        <taxon>Dikarya</taxon>
        <taxon>Ascomycota</taxon>
        <taxon>Pezizomycotina</taxon>
        <taxon>Dothideomycetes</taxon>
        <taxon>Pleosporomycetidae</taxon>
        <taxon>Pleosporales</taxon>
        <taxon>Lindgomycetaceae</taxon>
        <taxon>Clohesyomyces</taxon>
    </lineage>
</organism>
<dbReference type="InterPro" id="IPR036322">
    <property type="entry name" value="WD40_repeat_dom_sf"/>
</dbReference>
<proteinExistence type="predicted"/>
<dbReference type="AlphaFoldDB" id="A0A1Y1Z300"/>
<evidence type="ECO:0000313" key="5">
    <source>
        <dbReference type="Proteomes" id="UP000193144"/>
    </source>
</evidence>
<dbReference type="InterPro" id="IPR015943">
    <property type="entry name" value="WD40/YVTN_repeat-like_dom_sf"/>
</dbReference>
<comment type="caution">
    <text evidence="4">The sequence shown here is derived from an EMBL/GenBank/DDBJ whole genome shotgun (WGS) entry which is preliminary data.</text>
</comment>
<reference evidence="4 5" key="1">
    <citation type="submission" date="2016-07" db="EMBL/GenBank/DDBJ databases">
        <title>Pervasive Adenine N6-methylation of Active Genes in Fungi.</title>
        <authorList>
            <consortium name="DOE Joint Genome Institute"/>
            <person name="Mondo S.J."/>
            <person name="Dannebaum R.O."/>
            <person name="Kuo R.C."/>
            <person name="Labutti K."/>
            <person name="Haridas S."/>
            <person name="Kuo A."/>
            <person name="Salamov A."/>
            <person name="Ahrendt S.R."/>
            <person name="Lipzen A."/>
            <person name="Sullivan W."/>
            <person name="Andreopoulos W.B."/>
            <person name="Clum A."/>
            <person name="Lindquist E."/>
            <person name="Daum C."/>
            <person name="Ramamoorthy G.K."/>
            <person name="Gryganskyi A."/>
            <person name="Culley D."/>
            <person name="Magnuson J.K."/>
            <person name="James T.Y."/>
            <person name="O'Malley M.A."/>
            <person name="Stajich J.E."/>
            <person name="Spatafora J.W."/>
            <person name="Visel A."/>
            <person name="Grigoriev I.V."/>
        </authorList>
    </citation>
    <scope>NUCLEOTIDE SEQUENCE [LARGE SCALE GENOMIC DNA]</scope>
    <source>
        <strain evidence="4 5">CBS 115471</strain>
    </source>
</reference>
<dbReference type="EMBL" id="MCFA01000133">
    <property type="protein sequence ID" value="ORY04670.1"/>
    <property type="molecule type" value="Genomic_DNA"/>
</dbReference>
<feature type="coiled-coil region" evidence="1">
    <location>
        <begin position="992"/>
        <end position="1019"/>
    </location>
</feature>
<feature type="region of interest" description="Disordered" evidence="2">
    <location>
        <begin position="875"/>
        <end position="966"/>
    </location>
</feature>
<accession>A0A1Y1Z300</accession>
<dbReference type="SUPFAM" id="SSF50978">
    <property type="entry name" value="WD40 repeat-like"/>
    <property type="match status" value="1"/>
</dbReference>
<feature type="compositionally biased region" description="Low complexity" evidence="2">
    <location>
        <begin position="803"/>
        <end position="823"/>
    </location>
</feature>
<evidence type="ECO:0008006" key="6">
    <source>
        <dbReference type="Google" id="ProtNLM"/>
    </source>
</evidence>
<protein>
    <recommendedName>
        <fullName evidence="6">Transglycosylase SLT domain-containing protein</fullName>
    </recommendedName>
</protein>
<keyword evidence="1" id="KW-0175">Coiled coil</keyword>
<feature type="chain" id="PRO_5012824510" description="Transglycosylase SLT domain-containing protein" evidence="3">
    <location>
        <begin position="17"/>
        <end position="1025"/>
    </location>
</feature>
<feature type="compositionally biased region" description="Polar residues" evidence="2">
    <location>
        <begin position="875"/>
        <end position="887"/>
    </location>
</feature>
<feature type="compositionally biased region" description="Polar residues" evidence="2">
    <location>
        <begin position="905"/>
        <end position="915"/>
    </location>
</feature>
<evidence type="ECO:0000313" key="4">
    <source>
        <dbReference type="EMBL" id="ORY04670.1"/>
    </source>
</evidence>
<keyword evidence="5" id="KW-1185">Reference proteome</keyword>
<keyword evidence="3" id="KW-0732">Signal</keyword>
<evidence type="ECO:0000256" key="3">
    <source>
        <dbReference type="SAM" id="SignalP"/>
    </source>
</evidence>
<dbReference type="Gene3D" id="1.10.530.10">
    <property type="match status" value="1"/>
</dbReference>
<dbReference type="Proteomes" id="UP000193144">
    <property type="component" value="Unassembled WGS sequence"/>
</dbReference>
<feature type="signal peptide" evidence="3">
    <location>
        <begin position="1"/>
        <end position="16"/>
    </location>
</feature>
<evidence type="ECO:0000256" key="1">
    <source>
        <dbReference type="SAM" id="Coils"/>
    </source>
</evidence>
<sequence>MYSLPHLLLLVPFCLALPNPLVRRTASYGDKSLVLSDDFVKLWYDDYDVGGNQTRPIGDIARLNNSTGPWSNSTGSAGNSTGSAGNSTWLPKNPESIYSCAGPDVKDYPTKESWLSFNTLWAINSPIIDKSNNNASYTKAIKTSIQNVSKASKVDARLILALIMQESAGKAKVACTGYDYKRDCGLMQMRGAANFSSSDPEGSIQKMIEDSVYGVGEPGINNPNGTPGFFQLLQGRQEDLSWINGTFWQGNPFAAAHLYNAGAVEQNLTVQVGENLNNCAMTTFQLPPTRNILITTPNTILLHSEFHRRKLFRCATPDGILNARAAKDNSGLVAIADSHLVILYDVKRGKDRQYRLKSGDGEPRLLLFSPCSQTLYFTTTLSPSIQAYSIPNAELLPPLQTHPSPPNVLAISKPGAMLLSASPKPPTVFIQDLRMRGNAPISFHPNRSQSSIVCASFHDNDLPPRKGYCVFVLGFQDGTLALYRLMIPEGLRWPNAGDPNLPSRAFQLHQPSKLGFFKRLHKAAMGGISAAEFIPGYKSRVVSVGHDGRCRLVDFEDGGSILRTWYVSGPATCLSVIPLAPIETKGRKDKTVVFSGDAADDTEPLYEGTETLITVGTEAGKVMVFNILGLLIHEIPVEASVVSVEWVGDMSAASALPFRQPSMSAHPSTGASLLPQPHPALDVLVNHRENVSEETIEEGEESGTVRVTPQARSNVGSPIPLMQTRDFFSPPSEGQPRPFPVPGSLAWTPRKVSAVSYGSPEPIDRTVKRSRNLYPRPRIVTETFTSPPSTEFSPNLSLSASGSNRPSPNMPNTSNPTTPCSVPTSLYASQQVLQTPRNFEPALMSGALPFRFDSDDSLDTENRLDGVEESEIWMTPSTSHHTQSSRGVMSPKASVLKDQPKVRFQFSSPLKSDSNPPSPVAHQSRFPRRSSPKVLDGESPRRRERWLHRSPGISTPEQEGRRMRRPTHHGLRRVIDSANLEETVPVNKERRTERLEKDNEVLRKEMEALRRDFAMLKEALLASRA</sequence>
<gene>
    <name evidence="4" type="ORF">BCR34DRAFT_604768</name>
</gene>
<dbReference type="STRING" id="1231657.A0A1Y1Z300"/>
<dbReference type="Gene3D" id="2.130.10.10">
    <property type="entry name" value="YVTN repeat-like/Quinoprotein amine dehydrogenase"/>
    <property type="match status" value="1"/>
</dbReference>